<dbReference type="Proteomes" id="UP000221024">
    <property type="component" value="Unassembled WGS sequence"/>
</dbReference>
<protein>
    <recommendedName>
        <fullName evidence="9">Multidrug-efflux transporter</fullName>
    </recommendedName>
</protein>
<keyword evidence="4" id="KW-1003">Cell membrane</keyword>
<dbReference type="PIRSF" id="PIRSF006603">
    <property type="entry name" value="DinF"/>
    <property type="match status" value="1"/>
</dbReference>
<evidence type="ECO:0000256" key="1">
    <source>
        <dbReference type="ARBA" id="ARBA00004651"/>
    </source>
</evidence>
<dbReference type="EMBL" id="PDEP01000010">
    <property type="protein sequence ID" value="PEN06027.1"/>
    <property type="molecule type" value="Genomic_DNA"/>
</dbReference>
<dbReference type="Pfam" id="PF01554">
    <property type="entry name" value="MatE"/>
    <property type="match status" value="2"/>
</dbReference>
<keyword evidence="3" id="KW-0050">Antiport</keyword>
<feature type="transmembrane region" description="Helical" evidence="10">
    <location>
        <begin position="357"/>
        <end position="380"/>
    </location>
</feature>
<feature type="transmembrane region" description="Helical" evidence="10">
    <location>
        <begin position="424"/>
        <end position="443"/>
    </location>
</feature>
<dbReference type="InterPro" id="IPR002528">
    <property type="entry name" value="MATE_fam"/>
</dbReference>
<evidence type="ECO:0000313" key="12">
    <source>
        <dbReference type="Proteomes" id="UP000221024"/>
    </source>
</evidence>
<evidence type="ECO:0000256" key="10">
    <source>
        <dbReference type="SAM" id="Phobius"/>
    </source>
</evidence>
<evidence type="ECO:0000256" key="6">
    <source>
        <dbReference type="ARBA" id="ARBA00022989"/>
    </source>
</evidence>
<feature type="transmembrane region" description="Helical" evidence="10">
    <location>
        <begin position="277"/>
        <end position="296"/>
    </location>
</feature>
<keyword evidence="6 10" id="KW-1133">Transmembrane helix</keyword>
<dbReference type="GO" id="GO:0042910">
    <property type="term" value="F:xenobiotic transmembrane transporter activity"/>
    <property type="evidence" value="ECO:0007669"/>
    <property type="project" value="InterPro"/>
</dbReference>
<evidence type="ECO:0000256" key="5">
    <source>
        <dbReference type="ARBA" id="ARBA00022692"/>
    </source>
</evidence>
<evidence type="ECO:0000256" key="8">
    <source>
        <dbReference type="ARBA" id="ARBA00023136"/>
    </source>
</evidence>
<feature type="transmembrane region" description="Helical" evidence="10">
    <location>
        <begin position="239"/>
        <end position="265"/>
    </location>
</feature>
<feature type="transmembrane region" description="Helical" evidence="10">
    <location>
        <begin position="20"/>
        <end position="40"/>
    </location>
</feature>
<dbReference type="GO" id="GO:0006811">
    <property type="term" value="P:monoatomic ion transport"/>
    <property type="evidence" value="ECO:0007669"/>
    <property type="project" value="UniProtKB-KW"/>
</dbReference>
<keyword evidence="8 10" id="KW-0472">Membrane</keyword>
<keyword evidence="5 10" id="KW-0812">Transmembrane</keyword>
<evidence type="ECO:0000256" key="4">
    <source>
        <dbReference type="ARBA" id="ARBA00022475"/>
    </source>
</evidence>
<dbReference type="PANTHER" id="PTHR43298:SF2">
    <property type="entry name" value="FMN_FAD EXPORTER YEEO-RELATED"/>
    <property type="match status" value="1"/>
</dbReference>
<accession>A0A2H3NVT4</accession>
<evidence type="ECO:0000256" key="2">
    <source>
        <dbReference type="ARBA" id="ARBA00022448"/>
    </source>
</evidence>
<dbReference type="AlphaFoldDB" id="A0A2H3NVT4"/>
<feature type="transmembrane region" description="Helical" evidence="10">
    <location>
        <begin position="195"/>
        <end position="214"/>
    </location>
</feature>
<feature type="transmembrane region" description="Helical" evidence="10">
    <location>
        <begin position="46"/>
        <end position="67"/>
    </location>
</feature>
<evidence type="ECO:0000313" key="11">
    <source>
        <dbReference type="EMBL" id="PEN06027.1"/>
    </source>
</evidence>
<evidence type="ECO:0000256" key="3">
    <source>
        <dbReference type="ARBA" id="ARBA00022449"/>
    </source>
</evidence>
<feature type="transmembrane region" description="Helical" evidence="10">
    <location>
        <begin position="159"/>
        <end position="183"/>
    </location>
</feature>
<reference evidence="11 12" key="1">
    <citation type="submission" date="2017-10" db="EMBL/GenBank/DDBJ databases">
        <title>Draft genome of Longimonas halophila.</title>
        <authorList>
            <person name="Goh K.M."/>
            <person name="Shamsir M.S."/>
            <person name="Lim S.W."/>
        </authorList>
    </citation>
    <scope>NUCLEOTIDE SEQUENCE [LARGE SCALE GENOMIC DNA]</scope>
    <source>
        <strain evidence="11 12">KCTC 42399</strain>
    </source>
</reference>
<keyword evidence="2" id="KW-0813">Transport</keyword>
<organism evidence="11 12">
    <name type="scientific">Longimonas halophila</name>
    <dbReference type="NCBI Taxonomy" id="1469170"/>
    <lineage>
        <taxon>Bacteria</taxon>
        <taxon>Pseudomonadati</taxon>
        <taxon>Rhodothermota</taxon>
        <taxon>Rhodothermia</taxon>
        <taxon>Rhodothermales</taxon>
        <taxon>Salisaetaceae</taxon>
        <taxon>Longimonas</taxon>
    </lineage>
</organism>
<keyword evidence="12" id="KW-1185">Reference proteome</keyword>
<proteinExistence type="predicted"/>
<dbReference type="CDD" id="cd13131">
    <property type="entry name" value="MATE_NorM_like"/>
    <property type="match status" value="1"/>
</dbReference>
<evidence type="ECO:0000256" key="9">
    <source>
        <dbReference type="ARBA" id="ARBA00031636"/>
    </source>
</evidence>
<dbReference type="RefSeq" id="WP_098062716.1">
    <property type="nucleotide sequence ID" value="NZ_PDEP01000010.1"/>
</dbReference>
<dbReference type="GO" id="GO:0015297">
    <property type="term" value="F:antiporter activity"/>
    <property type="evidence" value="ECO:0007669"/>
    <property type="project" value="UniProtKB-KW"/>
</dbReference>
<feature type="transmembrane region" description="Helical" evidence="10">
    <location>
        <begin position="93"/>
        <end position="111"/>
    </location>
</feature>
<keyword evidence="7" id="KW-0406">Ion transport</keyword>
<dbReference type="InterPro" id="IPR048279">
    <property type="entry name" value="MdtK-like"/>
</dbReference>
<dbReference type="OrthoDB" id="9780160at2"/>
<feature type="transmembrane region" description="Helical" evidence="10">
    <location>
        <begin position="392"/>
        <end position="412"/>
    </location>
</feature>
<dbReference type="GO" id="GO:0005886">
    <property type="term" value="C:plasma membrane"/>
    <property type="evidence" value="ECO:0007669"/>
    <property type="project" value="UniProtKB-SubCell"/>
</dbReference>
<sequence>MPGWTTFRDVRPTLKLAGPVVAAQMALASLGFVDTVMVGRLGAEELAAVALGNSVFFFLFIVTSGVLQAVNPMVAQAHGAGERMPIVRSVRQALWLGTVLGAVAMVVLWTVEPALLWAGQEPATVRAAMTYLHVMLWGIVPALWFVGMRGFVEALGHPFPVTVIAFCGVVVNIVANGLLMYGWGPLPALGIVGTGWASVAVFWSIFGLLALFVYRVPPFSEYAIFAALRTPDQAYFKELLYIGGPIGIARGVEAGLFTMTALMAGVLGSEVLAAHQIALQCASLAFMVPLGIGIAGSVRVGQAAGRNDAAGARRAGFTAMGCATATMTVSATLFWLFPDAIVAFFIDPTLPENQAVAPLAASLLLIAAVFQVFDGVQVAAGSALHGLKDTRIPMVIAFLTYWGIGLTSGYVFGVQGDAGAHGLWWGLVLGLVAASIWLTLRFHQNVEHAVKTRDIAAPTAPPSA</sequence>
<feature type="transmembrane region" description="Helical" evidence="10">
    <location>
        <begin position="317"/>
        <end position="337"/>
    </location>
</feature>
<evidence type="ECO:0000256" key="7">
    <source>
        <dbReference type="ARBA" id="ARBA00023065"/>
    </source>
</evidence>
<dbReference type="InterPro" id="IPR050222">
    <property type="entry name" value="MATE_MdtK"/>
</dbReference>
<name>A0A2H3NVT4_9BACT</name>
<gene>
    <name evidence="11" type="ORF">CRI93_11135</name>
</gene>
<dbReference type="NCBIfam" id="TIGR00797">
    <property type="entry name" value="matE"/>
    <property type="match status" value="1"/>
</dbReference>
<feature type="transmembrane region" description="Helical" evidence="10">
    <location>
        <begin position="131"/>
        <end position="152"/>
    </location>
</feature>
<comment type="caution">
    <text evidence="11">The sequence shown here is derived from an EMBL/GenBank/DDBJ whole genome shotgun (WGS) entry which is preliminary data.</text>
</comment>
<comment type="subcellular location">
    <subcellularLocation>
        <location evidence="1">Cell membrane</location>
        <topology evidence="1">Multi-pass membrane protein</topology>
    </subcellularLocation>
</comment>
<dbReference type="PANTHER" id="PTHR43298">
    <property type="entry name" value="MULTIDRUG RESISTANCE PROTEIN NORM-RELATED"/>
    <property type="match status" value="1"/>
</dbReference>